<dbReference type="EMBL" id="SRJF01000011">
    <property type="protein sequence ID" value="TGA76927.1"/>
    <property type="molecule type" value="Genomic_DNA"/>
</dbReference>
<proteinExistence type="predicted"/>
<evidence type="ECO:0000313" key="1">
    <source>
        <dbReference type="EMBL" id="TGA76927.1"/>
    </source>
</evidence>
<dbReference type="RefSeq" id="WP_135351006.1">
    <property type="nucleotide sequence ID" value="NZ_SRJF01000011.1"/>
</dbReference>
<evidence type="ECO:0000313" key="2">
    <source>
        <dbReference type="Proteomes" id="UP000298482"/>
    </source>
</evidence>
<protein>
    <recommendedName>
        <fullName evidence="3">Competence protein ComGF</fullName>
    </recommendedName>
</protein>
<name>A0ABY2KBH0_9STAP</name>
<gene>
    <name evidence="1" type="ORF">E2556_08720</name>
</gene>
<reference evidence="1 2" key="1">
    <citation type="submission" date="2019-04" db="EMBL/GenBank/DDBJ databases">
        <title>Genomic characterization of Staphylococcus petrasii strains.</title>
        <authorList>
            <person name="Vrbovska V."/>
            <person name="Kovarovic V."/>
            <person name="Maslanova I."/>
            <person name="Indrakova A."/>
            <person name="Petras P."/>
            <person name="Sedo O."/>
            <person name="Svec P."/>
            <person name="Fisarova L."/>
            <person name="Sedlacek I."/>
            <person name="Doskar J."/>
            <person name="Pantucek R."/>
        </authorList>
    </citation>
    <scope>NUCLEOTIDE SEQUENCE [LARGE SCALE GENOMIC DNA]</scope>
    <source>
        <strain evidence="1 2">CCM 8421</strain>
    </source>
</reference>
<accession>A0ABY2KBH0</accession>
<comment type="caution">
    <text evidence="1">The sequence shown here is derived from an EMBL/GenBank/DDBJ whole genome shotgun (WGS) entry which is preliminary data.</text>
</comment>
<evidence type="ECO:0008006" key="3">
    <source>
        <dbReference type="Google" id="ProtNLM"/>
    </source>
</evidence>
<organism evidence="1 2">
    <name type="scientific">Staphylococcus croceilyticus</name>
    <dbReference type="NCBI Taxonomy" id="319942"/>
    <lineage>
        <taxon>Bacteria</taxon>
        <taxon>Bacillati</taxon>
        <taxon>Bacillota</taxon>
        <taxon>Bacilli</taxon>
        <taxon>Bacillales</taxon>
        <taxon>Staphylococcaceae</taxon>
        <taxon>Staphylococcus</taxon>
    </lineage>
</organism>
<dbReference type="Proteomes" id="UP000298482">
    <property type="component" value="Unassembled WGS sequence"/>
</dbReference>
<keyword evidence="2" id="KW-1185">Reference proteome</keyword>
<sequence length="141" mass="16616">MNINLKAFTFIEMLLSLLVTLLVLSLIPQMLKLTQFYLHESYENYQTEYVFFLSDLSHLSNTPQASFQIINKNTILVHEKQEKSYIKFKNSKLIYENKGRGNITLLNNVIDFKTKPINTKIIKVTLKIGDEKINYEKEFYI</sequence>